<gene>
    <name evidence="5" type="ORF">J2S15_002752</name>
</gene>
<proteinExistence type="inferred from homology"/>
<dbReference type="InterPro" id="IPR027413">
    <property type="entry name" value="GROEL-like_equatorial_sf"/>
</dbReference>
<dbReference type="InterPro" id="IPR027409">
    <property type="entry name" value="GroEL-like_apical_dom_sf"/>
</dbReference>
<dbReference type="SUPFAM" id="SSF48592">
    <property type="entry name" value="GroEL equatorial domain-like"/>
    <property type="match status" value="1"/>
</dbReference>
<sequence length="547" mass="59914">MRKKIISNDLARKSLMDGIDQLADTIKATLGPRGRNVVIANEYTGPYITNDGATIAREFILEEPFENVGIELVKEVALKTNDLAGDGTTTAILLAQKMINEGVRYIDEGCNPMMIKSSMKKAVDLAIKHLTLSTQEIVIPIQVRDIAAISSGEAEIGELLANAIEQIGDKALITIEESKSTITELEIVQGYTIDEGYISPYMVNNQGKSLTEFKNPYFLITGEKIDNIEQIADILQKLIEVDGSLVLISDAISEEVLSTLILNKVQNILNVVAIKAPSTHERRKEILEDIAIVTGGKVIDKELGLTLEGVNIEDLGRAGQIVVEKESSMIVEGKANEEQLTQKREQIAHLMDHASSEFERDRLEQRLANLSESAAILKVGALSELEMKEKKMKIEDALCATRVAIKEGILPGGGLAYLNTAKYLQSYLKEASIDECIGLQIIIDSLKEPINQLLINAGVKNIHPYIKRLEETDAVTGYNIHTLELVDMFETGIIDPSTVEKVALQSASSIASLILTTESVLVDTSMDSIIKKDLNQQLINDSAAGLY</sequence>
<dbReference type="InterPro" id="IPR002423">
    <property type="entry name" value="Cpn60/GroEL/TCP-1"/>
</dbReference>
<evidence type="ECO:0000256" key="4">
    <source>
        <dbReference type="RuleBase" id="RU000419"/>
    </source>
</evidence>
<dbReference type="SUPFAM" id="SSF54849">
    <property type="entry name" value="GroEL-intermediate domain like"/>
    <property type="match status" value="1"/>
</dbReference>
<evidence type="ECO:0000313" key="5">
    <source>
        <dbReference type="EMBL" id="MDQ0361999.1"/>
    </source>
</evidence>
<keyword evidence="6" id="KW-1185">Reference proteome</keyword>
<dbReference type="NCBIfam" id="NF009488">
    <property type="entry name" value="PRK12850.1"/>
    <property type="match status" value="1"/>
</dbReference>
<protein>
    <recommendedName>
        <fullName evidence="4">60 kDa chaperonin</fullName>
    </recommendedName>
</protein>
<dbReference type="PANTHER" id="PTHR45633">
    <property type="entry name" value="60 KDA HEAT SHOCK PROTEIN, MITOCHONDRIAL"/>
    <property type="match status" value="1"/>
</dbReference>
<comment type="subunit">
    <text evidence="4">Forms a cylinder of 14 subunits composed of two heptameric rings stacked back-to-back. Interacts with the co-chaperonin GroES.</text>
</comment>
<comment type="function">
    <text evidence="4">Together with its co-chaperonin GroES, plays an essential role in assisting protein folding. The GroEL-GroES system forms a nano-cage that allows encapsulation of the non-native substrate proteins and provides a physical environment optimized to promote and accelerate protein folding.</text>
</comment>
<reference evidence="5 6" key="1">
    <citation type="submission" date="2023-07" db="EMBL/GenBank/DDBJ databases">
        <title>Genomic Encyclopedia of Type Strains, Phase IV (KMG-IV): sequencing the most valuable type-strain genomes for metagenomic binning, comparative biology and taxonomic classification.</title>
        <authorList>
            <person name="Goeker M."/>
        </authorList>
    </citation>
    <scope>NUCLEOTIDE SEQUENCE [LARGE SCALE GENOMIC DNA]</scope>
    <source>
        <strain evidence="5 6">DSM 16784</strain>
    </source>
</reference>
<dbReference type="Pfam" id="PF00118">
    <property type="entry name" value="Cpn60_TCP1"/>
    <property type="match status" value="1"/>
</dbReference>
<dbReference type="Gene3D" id="3.30.260.10">
    <property type="entry name" value="TCP-1-like chaperonin intermediate domain"/>
    <property type="match status" value="1"/>
</dbReference>
<dbReference type="RefSeq" id="WP_307409216.1">
    <property type="nucleotide sequence ID" value="NZ_JAUSUR010000005.1"/>
</dbReference>
<dbReference type="Gene3D" id="3.50.7.10">
    <property type="entry name" value="GroEL"/>
    <property type="match status" value="1"/>
</dbReference>
<evidence type="ECO:0000256" key="3">
    <source>
        <dbReference type="RuleBase" id="RU000418"/>
    </source>
</evidence>
<dbReference type="SUPFAM" id="SSF52029">
    <property type="entry name" value="GroEL apical domain-like"/>
    <property type="match status" value="1"/>
</dbReference>
<dbReference type="Gene3D" id="1.10.560.10">
    <property type="entry name" value="GroEL-like equatorial domain"/>
    <property type="match status" value="1"/>
</dbReference>
<dbReference type="EMBL" id="JAUSUR010000005">
    <property type="protein sequence ID" value="MDQ0361999.1"/>
    <property type="molecule type" value="Genomic_DNA"/>
</dbReference>
<evidence type="ECO:0000256" key="2">
    <source>
        <dbReference type="ARBA" id="ARBA00023186"/>
    </source>
</evidence>
<comment type="caution">
    <text evidence="5">The sequence shown here is derived from an EMBL/GenBank/DDBJ whole genome shotgun (WGS) entry which is preliminary data.</text>
</comment>
<dbReference type="CDD" id="cd03344">
    <property type="entry name" value="GroEL"/>
    <property type="match status" value="1"/>
</dbReference>
<organism evidence="5 6">
    <name type="scientific">Breznakia pachnodae</name>
    <dbReference type="NCBI Taxonomy" id="265178"/>
    <lineage>
        <taxon>Bacteria</taxon>
        <taxon>Bacillati</taxon>
        <taxon>Bacillota</taxon>
        <taxon>Erysipelotrichia</taxon>
        <taxon>Erysipelotrichales</taxon>
        <taxon>Erysipelotrichaceae</taxon>
        <taxon>Breznakia</taxon>
    </lineage>
</organism>
<accession>A0ABU0E5K5</accession>
<comment type="similarity">
    <text evidence="1 3">Belongs to the chaperonin (HSP60) family.</text>
</comment>
<dbReference type="InterPro" id="IPR027410">
    <property type="entry name" value="TCP-1-like_intermed_sf"/>
</dbReference>
<dbReference type="NCBIfam" id="NF000592">
    <property type="entry name" value="PRK00013.1"/>
    <property type="match status" value="1"/>
</dbReference>
<evidence type="ECO:0000256" key="1">
    <source>
        <dbReference type="ARBA" id="ARBA00006607"/>
    </source>
</evidence>
<name>A0ABU0E5K5_9FIRM</name>
<dbReference type="NCBIfam" id="NF009489">
    <property type="entry name" value="PRK12851.1"/>
    <property type="match status" value="1"/>
</dbReference>
<evidence type="ECO:0000313" key="6">
    <source>
        <dbReference type="Proteomes" id="UP001230220"/>
    </source>
</evidence>
<keyword evidence="2" id="KW-0143">Chaperone</keyword>
<dbReference type="NCBIfam" id="NF009487">
    <property type="entry name" value="PRK12849.1"/>
    <property type="match status" value="1"/>
</dbReference>
<dbReference type="Proteomes" id="UP001230220">
    <property type="component" value="Unassembled WGS sequence"/>
</dbReference>
<dbReference type="InterPro" id="IPR001844">
    <property type="entry name" value="Cpn60/GroEL"/>
</dbReference>
<dbReference type="PRINTS" id="PR00298">
    <property type="entry name" value="CHAPERONIN60"/>
</dbReference>